<evidence type="ECO:0000313" key="2">
    <source>
        <dbReference type="EMBL" id="KAL0454341.1"/>
    </source>
</evidence>
<reference evidence="2" key="1">
    <citation type="submission" date="2020-06" db="EMBL/GenBank/DDBJ databases">
        <authorList>
            <person name="Li T."/>
            <person name="Hu X."/>
            <person name="Zhang T."/>
            <person name="Song X."/>
            <person name="Zhang H."/>
            <person name="Dai N."/>
            <person name="Sheng W."/>
            <person name="Hou X."/>
            <person name="Wei L."/>
        </authorList>
    </citation>
    <scope>NUCLEOTIDE SEQUENCE</scope>
    <source>
        <strain evidence="2">KEN1</strain>
        <tissue evidence="2">Leaf</tissue>
    </source>
</reference>
<proteinExistence type="predicted"/>
<organism evidence="2">
    <name type="scientific">Sesamum latifolium</name>
    <dbReference type="NCBI Taxonomy" id="2727402"/>
    <lineage>
        <taxon>Eukaryota</taxon>
        <taxon>Viridiplantae</taxon>
        <taxon>Streptophyta</taxon>
        <taxon>Embryophyta</taxon>
        <taxon>Tracheophyta</taxon>
        <taxon>Spermatophyta</taxon>
        <taxon>Magnoliopsida</taxon>
        <taxon>eudicotyledons</taxon>
        <taxon>Gunneridae</taxon>
        <taxon>Pentapetalae</taxon>
        <taxon>asterids</taxon>
        <taxon>lamiids</taxon>
        <taxon>Lamiales</taxon>
        <taxon>Pedaliaceae</taxon>
        <taxon>Sesamum</taxon>
    </lineage>
</organism>
<gene>
    <name evidence="2" type="ORF">Slati_0773300</name>
</gene>
<comment type="caution">
    <text evidence="2">The sequence shown here is derived from an EMBL/GenBank/DDBJ whole genome shotgun (WGS) entry which is preliminary data.</text>
</comment>
<sequence length="71" mass="7660">MAQDIPDSRPGTSPDLDHDTLPRSTSSAQVSAATLDHVNPRMTKQVKKDSPATRTPGRLGLLANEGIPRQR</sequence>
<name>A0AAW2XKS2_9LAMI</name>
<dbReference type="EMBL" id="JACGWN010000003">
    <property type="protein sequence ID" value="KAL0454341.1"/>
    <property type="molecule type" value="Genomic_DNA"/>
</dbReference>
<dbReference type="AlphaFoldDB" id="A0AAW2XKS2"/>
<feature type="compositionally biased region" description="Polar residues" evidence="1">
    <location>
        <begin position="22"/>
        <end position="32"/>
    </location>
</feature>
<accession>A0AAW2XKS2</accession>
<evidence type="ECO:0000256" key="1">
    <source>
        <dbReference type="SAM" id="MobiDB-lite"/>
    </source>
</evidence>
<protein>
    <submittedName>
        <fullName evidence="2">Uncharacterized protein</fullName>
    </submittedName>
</protein>
<feature type="region of interest" description="Disordered" evidence="1">
    <location>
        <begin position="1"/>
        <end position="71"/>
    </location>
</feature>
<reference evidence="2" key="2">
    <citation type="journal article" date="2024" name="Plant">
        <title>Genomic evolution and insights into agronomic trait innovations of Sesamum species.</title>
        <authorList>
            <person name="Miao H."/>
            <person name="Wang L."/>
            <person name="Qu L."/>
            <person name="Liu H."/>
            <person name="Sun Y."/>
            <person name="Le M."/>
            <person name="Wang Q."/>
            <person name="Wei S."/>
            <person name="Zheng Y."/>
            <person name="Lin W."/>
            <person name="Duan Y."/>
            <person name="Cao H."/>
            <person name="Xiong S."/>
            <person name="Wang X."/>
            <person name="Wei L."/>
            <person name="Li C."/>
            <person name="Ma Q."/>
            <person name="Ju M."/>
            <person name="Zhao R."/>
            <person name="Li G."/>
            <person name="Mu C."/>
            <person name="Tian Q."/>
            <person name="Mei H."/>
            <person name="Zhang T."/>
            <person name="Gao T."/>
            <person name="Zhang H."/>
        </authorList>
    </citation>
    <scope>NUCLEOTIDE SEQUENCE</scope>
    <source>
        <strain evidence="2">KEN1</strain>
    </source>
</reference>